<dbReference type="STRING" id="1122156.SAMN02745117_02273"/>
<dbReference type="InterPro" id="IPR010982">
    <property type="entry name" value="Lambda_DNA-bd_dom_sf"/>
</dbReference>
<evidence type="ECO:0000313" key="2">
    <source>
        <dbReference type="EMBL" id="SHF60137.1"/>
    </source>
</evidence>
<evidence type="ECO:0000313" key="3">
    <source>
        <dbReference type="Proteomes" id="UP000184327"/>
    </source>
</evidence>
<proteinExistence type="predicted"/>
<dbReference type="AlphaFoldDB" id="A0A1M5CZQ9"/>
<organism evidence="2 3">
    <name type="scientific">Lampropedia hyalina DSM 16112</name>
    <dbReference type="NCBI Taxonomy" id="1122156"/>
    <lineage>
        <taxon>Bacteria</taxon>
        <taxon>Pseudomonadati</taxon>
        <taxon>Pseudomonadota</taxon>
        <taxon>Betaproteobacteria</taxon>
        <taxon>Burkholderiales</taxon>
        <taxon>Comamonadaceae</taxon>
        <taxon>Lampropedia</taxon>
    </lineage>
</organism>
<keyword evidence="3" id="KW-1185">Reference proteome</keyword>
<gene>
    <name evidence="2" type="ORF">SAMN02745117_02273</name>
</gene>
<dbReference type="CDD" id="cd00093">
    <property type="entry name" value="HTH_XRE"/>
    <property type="match status" value="1"/>
</dbReference>
<name>A0A1M5CZQ9_9BURK</name>
<dbReference type="EMBL" id="FQUZ01000030">
    <property type="protein sequence ID" value="SHF60137.1"/>
    <property type="molecule type" value="Genomic_DNA"/>
</dbReference>
<dbReference type="GO" id="GO:0003677">
    <property type="term" value="F:DNA binding"/>
    <property type="evidence" value="ECO:0007669"/>
    <property type="project" value="InterPro"/>
</dbReference>
<dbReference type="PROSITE" id="PS50943">
    <property type="entry name" value="HTH_CROC1"/>
    <property type="match status" value="1"/>
</dbReference>
<dbReference type="InterPro" id="IPR001387">
    <property type="entry name" value="Cro/C1-type_HTH"/>
</dbReference>
<dbReference type="OrthoDB" id="8908960at2"/>
<protein>
    <submittedName>
        <fullName evidence="2">Helix-turn-helix</fullName>
    </submittedName>
</protein>
<evidence type="ECO:0000259" key="1">
    <source>
        <dbReference type="PROSITE" id="PS50943"/>
    </source>
</evidence>
<dbReference type="Gene3D" id="1.10.260.40">
    <property type="entry name" value="lambda repressor-like DNA-binding domains"/>
    <property type="match status" value="1"/>
</dbReference>
<feature type="domain" description="HTH cro/C1-type" evidence="1">
    <location>
        <begin position="26"/>
        <end position="60"/>
    </location>
</feature>
<sequence length="124" mass="13819">MILAGLEPRPSVLLKLFNLHYPGRAVTFQAVTRWLRGESIPSQEKLVVLAQLLKVEPQALRYGEVIHSAGSGAAQPYQQPPDEAMGSMERQTFDAFLQLTTAQRKIVRELILALIKVQPPQEGM</sequence>
<dbReference type="Pfam" id="PF01381">
    <property type="entry name" value="HTH_3"/>
    <property type="match status" value="1"/>
</dbReference>
<reference evidence="2 3" key="1">
    <citation type="submission" date="2016-11" db="EMBL/GenBank/DDBJ databases">
        <authorList>
            <person name="Jaros S."/>
            <person name="Januszkiewicz K."/>
            <person name="Wedrychowicz H."/>
        </authorList>
    </citation>
    <scope>NUCLEOTIDE SEQUENCE [LARGE SCALE GENOMIC DNA]</scope>
    <source>
        <strain evidence="2 3">DSM 16112</strain>
    </source>
</reference>
<accession>A0A1M5CZQ9</accession>
<dbReference type="Proteomes" id="UP000184327">
    <property type="component" value="Unassembled WGS sequence"/>
</dbReference>